<keyword evidence="2" id="KW-1185">Reference proteome</keyword>
<dbReference type="HOGENOM" id="CLU_849735_0_0_0"/>
<proteinExistence type="predicted"/>
<protein>
    <submittedName>
        <fullName evidence="1">Uncharacterized protein</fullName>
    </submittedName>
</protein>
<name>C1DUU4_SULAA</name>
<evidence type="ECO:0000313" key="1">
    <source>
        <dbReference type="EMBL" id="ACN99803.1"/>
    </source>
</evidence>
<dbReference type="AlphaFoldDB" id="C1DUU4"/>
<dbReference type="EMBL" id="CP001229">
    <property type="protein sequence ID" value="ACN99803.1"/>
    <property type="molecule type" value="Genomic_DNA"/>
</dbReference>
<dbReference type="Proteomes" id="UP000001369">
    <property type="component" value="Chromosome"/>
</dbReference>
<organism evidence="1 2">
    <name type="scientific">Sulfurihydrogenibium azorense (strain DSM 15241 / OCM 825 / Az-Fu1)</name>
    <dbReference type="NCBI Taxonomy" id="204536"/>
    <lineage>
        <taxon>Bacteria</taxon>
        <taxon>Pseudomonadati</taxon>
        <taxon>Aquificota</taxon>
        <taxon>Aquificia</taxon>
        <taxon>Aquificales</taxon>
        <taxon>Hydrogenothermaceae</taxon>
        <taxon>Sulfurihydrogenibium</taxon>
    </lineage>
</organism>
<evidence type="ECO:0000313" key="2">
    <source>
        <dbReference type="Proteomes" id="UP000001369"/>
    </source>
</evidence>
<dbReference type="AntiFam" id="ANF00024">
    <property type="entry name" value="Antisense to 23S rRNA"/>
</dbReference>
<dbReference type="KEGG" id="saf:SULAZ_0906"/>
<gene>
    <name evidence="1" type="ordered locus">SULAZ_0906</name>
</gene>
<sequence length="327" mass="36001">MAFHPYPHLIQLCCSTDWFRPPDGVTRPSPWAWIDRSASRLQHATYSALFGLGFPTPSPNGLSLPHTTTPWLIFQEARSRTIIVLPLACRSMVSGSLSLPFRGSFHLSLAVLCAIGQPGIFSLTQWSGLIPTTFHGGSGTRDHILGRPPGFAYGAFTLYGVAFQLLLLPVGFVTSPEAGRLLTDMSHYPDVAKAAAMALRRFRLFPVRSPLLRESLSVSFPRATKRFYFARFGSSFEDTSLWAGGFPHSGILGSTLACSSPRLIAACHALHPFWLPRHPPWTLSSLAFPSTYFLLPYSIAKVLFSFPMETRGLEPLTLCVQSRCSSI</sequence>
<accession>C1DUU4</accession>
<reference evidence="1 2" key="1">
    <citation type="journal article" date="2009" name="J. Bacteriol.">
        <title>Complete and draft genome sequences of six members of the Aquificales.</title>
        <authorList>
            <person name="Reysenbach A.L."/>
            <person name="Hamamura N."/>
            <person name="Podar M."/>
            <person name="Griffiths E."/>
            <person name="Ferreira S."/>
            <person name="Hochstein R."/>
            <person name="Heidelberg J."/>
            <person name="Johnson J."/>
            <person name="Mead D."/>
            <person name="Pohorille A."/>
            <person name="Sarmiento M."/>
            <person name="Schweighofer K."/>
            <person name="Seshadri R."/>
            <person name="Voytek M.A."/>
        </authorList>
    </citation>
    <scope>NUCLEOTIDE SEQUENCE [LARGE SCALE GENOMIC DNA]</scope>
    <source>
        <strain evidence="2">Az-Fu1 / DSM 15241 / OCM 825</strain>
    </source>
</reference>